<keyword evidence="1" id="KW-0812">Transmembrane</keyword>
<gene>
    <name evidence="2" type="ORF">HUW48_24275</name>
</gene>
<feature type="transmembrane region" description="Helical" evidence="1">
    <location>
        <begin position="120"/>
        <end position="140"/>
    </location>
</feature>
<dbReference type="RefSeq" id="WP_182413389.1">
    <property type="nucleotide sequence ID" value="NZ_CP055153.1"/>
</dbReference>
<feature type="transmembrane region" description="Helical" evidence="1">
    <location>
        <begin position="89"/>
        <end position="108"/>
    </location>
</feature>
<reference evidence="2 3" key="1">
    <citation type="submission" date="2020-06" db="EMBL/GenBank/DDBJ databases">
        <authorList>
            <person name="Hwang Y.J."/>
        </authorList>
    </citation>
    <scope>NUCLEOTIDE SEQUENCE [LARGE SCALE GENOMIC DNA]</scope>
    <source>
        <strain evidence="2 3">KUDC8001</strain>
    </source>
</reference>
<protein>
    <submittedName>
        <fullName evidence="2">Uncharacterized protein</fullName>
    </submittedName>
</protein>
<keyword evidence="1" id="KW-0472">Membrane</keyword>
<keyword evidence="3" id="KW-1185">Reference proteome</keyword>
<dbReference type="Proteomes" id="UP000514509">
    <property type="component" value="Chromosome"/>
</dbReference>
<feature type="transmembrane region" description="Helical" evidence="1">
    <location>
        <begin position="178"/>
        <end position="199"/>
    </location>
</feature>
<feature type="transmembrane region" description="Helical" evidence="1">
    <location>
        <begin position="146"/>
        <end position="166"/>
    </location>
</feature>
<accession>A0A7L7LDW3</accession>
<evidence type="ECO:0000256" key="1">
    <source>
        <dbReference type="SAM" id="Phobius"/>
    </source>
</evidence>
<dbReference type="EMBL" id="CP055153">
    <property type="protein sequence ID" value="QMU30947.1"/>
    <property type="molecule type" value="Genomic_DNA"/>
</dbReference>
<reference evidence="2 3" key="2">
    <citation type="submission" date="2020-08" db="EMBL/GenBank/DDBJ databases">
        <title>Adhaeribacter dokdonensis sp. nov., isolated from the rhizosphere of Elymus tsukushiensis, a plant native to the Dokdo Islands, Republic of Korea.</title>
        <authorList>
            <person name="Ghim S.Y."/>
        </authorList>
    </citation>
    <scope>NUCLEOTIDE SEQUENCE [LARGE SCALE GENOMIC DNA]</scope>
    <source>
        <strain evidence="2 3">KUDC8001</strain>
    </source>
</reference>
<sequence>MDAYYVDKMAGKTEVELLEYFQNHQKYVPAAVLAAVNELQKRGRTFTEAELATLEPERQAVKQAALEEASENTEAEEAEEVPRLYTPSAILGFSVFFSLLFGGILLATNIRQIGNRRGSWAVIGFSLLFMFIEVVVMYQLKRSSTLTVAFNLAGAFILNYYFWPKYVGVQRPYEAKPIWRALLISILIVLPLIVIIALFPPQQ</sequence>
<dbReference type="AlphaFoldDB" id="A0A7L7LDW3"/>
<keyword evidence="1" id="KW-1133">Transmembrane helix</keyword>
<evidence type="ECO:0000313" key="3">
    <source>
        <dbReference type="Proteomes" id="UP000514509"/>
    </source>
</evidence>
<proteinExistence type="predicted"/>
<name>A0A7L7LDW3_9BACT</name>
<evidence type="ECO:0000313" key="2">
    <source>
        <dbReference type="EMBL" id="QMU30947.1"/>
    </source>
</evidence>
<dbReference type="KEGG" id="add:HUW48_24275"/>
<organism evidence="2 3">
    <name type="scientific">Adhaeribacter radiodurans</name>
    <dbReference type="NCBI Taxonomy" id="2745197"/>
    <lineage>
        <taxon>Bacteria</taxon>
        <taxon>Pseudomonadati</taxon>
        <taxon>Bacteroidota</taxon>
        <taxon>Cytophagia</taxon>
        <taxon>Cytophagales</taxon>
        <taxon>Hymenobacteraceae</taxon>
        <taxon>Adhaeribacter</taxon>
    </lineage>
</organism>